<feature type="compositionally biased region" description="Acidic residues" evidence="2">
    <location>
        <begin position="55"/>
        <end position="66"/>
    </location>
</feature>
<gene>
    <name evidence="7" type="ORF">C0Q91_10655</name>
    <name evidence="6" type="ORF">C0Q92_10665</name>
</gene>
<feature type="region of interest" description="Disordered" evidence="2">
    <location>
        <begin position="480"/>
        <end position="504"/>
    </location>
</feature>
<dbReference type="AlphaFoldDB" id="A0A8G1ZST7"/>
<keyword evidence="3" id="KW-1133">Transmembrane helix</keyword>
<evidence type="ECO:0000256" key="2">
    <source>
        <dbReference type="SAM" id="MobiDB-lite"/>
    </source>
</evidence>
<feature type="compositionally biased region" description="Acidic residues" evidence="2">
    <location>
        <begin position="108"/>
        <end position="117"/>
    </location>
</feature>
<keyword evidence="3" id="KW-0812">Transmembrane</keyword>
<feature type="domain" description="LytR/CpsA/Psr regulator C-terminal" evidence="5">
    <location>
        <begin position="507"/>
        <end position="600"/>
    </location>
</feature>
<accession>A0A8G1ZST7</accession>
<dbReference type="PANTHER" id="PTHR33392">
    <property type="entry name" value="POLYISOPRENYL-TEICHOIC ACID--PEPTIDOGLYCAN TEICHOIC ACID TRANSFERASE TAGU"/>
    <property type="match status" value="1"/>
</dbReference>
<dbReference type="InterPro" id="IPR027381">
    <property type="entry name" value="LytR/CpsA/Psr_C"/>
</dbReference>
<feature type="compositionally biased region" description="Gly residues" evidence="2">
    <location>
        <begin position="45"/>
        <end position="54"/>
    </location>
</feature>
<evidence type="ECO:0000313" key="8">
    <source>
        <dbReference type="Proteomes" id="UP000292095"/>
    </source>
</evidence>
<proteinExistence type="inferred from homology"/>
<dbReference type="NCBIfam" id="TIGR00350">
    <property type="entry name" value="lytR_cpsA_psr"/>
    <property type="match status" value="1"/>
</dbReference>
<dbReference type="EMBL" id="PKLL01000011">
    <property type="protein sequence ID" value="RZE24830.1"/>
    <property type="molecule type" value="Genomic_DNA"/>
</dbReference>
<sequence length="640" mass="67811">MGSARSEGGPERDQDPAGALGWDEGLYEGRDAAVETGRAKVPGQRGTGDAGGADGEGETEPEDPDEQPDRDSGTPVGVPEQPGPPAGESGPGRRRPEAGGERDAPGEAPEEAPDEPPGDASGEAPEEADAEAAAKPRKPKRRKRRILAWTAAGLALTLVAAGTAGWFYYQHLNDNLDRKPLHIGKSRAPEPTPNAAGQTPLNILLIGSDARDSEENQRLGGARETFGGPALADVQMLLHLSADRSHMSVISMPRDTLLKIPECTDPESGKVYPATVGTRMTNQTLMRGGPGCTVATWEELTGIRIDHFMMVDFAGVVSMADAIGGVPVCVDANLHSRTSDGKGSGLKLKKGTTEIKGEDALAWLRTRYGFGDGSDIARAKAQHMYMNSLVRKLRENTGLSSPNKLRNLAEEATEALTVDEELASVAELYALAEELKKVAPNRTTMATMPWIWSPSDHNRVEPKPDDAEQLFRLVREDIALDGRDGDGPSPSPSEDETSEDPADDPADIAVLVRNGTGSPVAAPVSGRASDLVKLLTEAGFTRATADQNQVENREETAILYPSAELEGDAQSVAEALGMPLGTVRKSAEVSGVTLEIGADWTEGDTFPKPKKGDNEPPDSAEALNGSDDTACMEVDPAFTW</sequence>
<dbReference type="Proteomes" id="UP000292095">
    <property type="component" value="Unassembled WGS sequence"/>
</dbReference>
<dbReference type="Proteomes" id="UP000292693">
    <property type="component" value="Unassembled WGS sequence"/>
</dbReference>
<dbReference type="Pfam" id="PF03816">
    <property type="entry name" value="LytR_cpsA_psr"/>
    <property type="match status" value="1"/>
</dbReference>
<protein>
    <submittedName>
        <fullName evidence="6">Transcriptional regulator</fullName>
    </submittedName>
</protein>
<dbReference type="InterPro" id="IPR050922">
    <property type="entry name" value="LytR/CpsA/Psr_CW_biosynth"/>
</dbReference>
<evidence type="ECO:0000313" key="7">
    <source>
        <dbReference type="EMBL" id="RZE41639.1"/>
    </source>
</evidence>
<evidence type="ECO:0000259" key="4">
    <source>
        <dbReference type="Pfam" id="PF03816"/>
    </source>
</evidence>
<feature type="transmembrane region" description="Helical" evidence="3">
    <location>
        <begin position="146"/>
        <end position="169"/>
    </location>
</feature>
<evidence type="ECO:0000313" key="6">
    <source>
        <dbReference type="EMBL" id="RZE24830.1"/>
    </source>
</evidence>
<organism evidence="6 9">
    <name type="scientific">Streptomyces albidoflavus</name>
    <dbReference type="NCBI Taxonomy" id="1886"/>
    <lineage>
        <taxon>Bacteria</taxon>
        <taxon>Bacillati</taxon>
        <taxon>Actinomycetota</taxon>
        <taxon>Actinomycetes</taxon>
        <taxon>Kitasatosporales</taxon>
        <taxon>Streptomycetaceae</taxon>
        <taxon>Streptomyces</taxon>
        <taxon>Streptomyces albidoflavus group</taxon>
    </lineage>
</organism>
<feature type="compositionally biased region" description="Acidic residues" evidence="2">
    <location>
        <begin position="493"/>
        <end position="504"/>
    </location>
</feature>
<feature type="region of interest" description="Disordered" evidence="2">
    <location>
        <begin position="600"/>
        <end position="640"/>
    </location>
</feature>
<keyword evidence="3" id="KW-0472">Membrane</keyword>
<name>A0A8G1ZST7_9ACTN</name>
<feature type="compositionally biased region" description="Basic and acidic residues" evidence="2">
    <location>
        <begin position="605"/>
        <end position="614"/>
    </location>
</feature>
<dbReference type="Gene3D" id="3.40.630.190">
    <property type="entry name" value="LCP protein"/>
    <property type="match status" value="1"/>
</dbReference>
<feature type="compositionally biased region" description="Basic and acidic residues" evidence="2">
    <location>
        <begin position="94"/>
        <end position="105"/>
    </location>
</feature>
<reference evidence="8 9" key="1">
    <citation type="submission" date="2017-12" db="EMBL/GenBank/DDBJ databases">
        <title>Population genomics insights into the ecological differentiation and adaptive evolution in streptomycetes.</title>
        <authorList>
            <person name="Li Y."/>
            <person name="Huang Y."/>
        </authorList>
    </citation>
    <scope>NUCLEOTIDE SEQUENCE [LARGE SCALE GENOMIC DNA]</scope>
    <source>
        <strain evidence="7 8">FXJ.2339</strain>
        <strain evidence="6 9">NBRC 100770</strain>
    </source>
</reference>
<dbReference type="Gene3D" id="3.30.70.2390">
    <property type="match status" value="1"/>
</dbReference>
<evidence type="ECO:0000256" key="3">
    <source>
        <dbReference type="SAM" id="Phobius"/>
    </source>
</evidence>
<dbReference type="RefSeq" id="WP_049978691.1">
    <property type="nucleotide sequence ID" value="NZ_CP079112.1"/>
</dbReference>
<evidence type="ECO:0000259" key="5">
    <source>
        <dbReference type="Pfam" id="PF13399"/>
    </source>
</evidence>
<dbReference type="PANTHER" id="PTHR33392:SF6">
    <property type="entry name" value="POLYISOPRENYL-TEICHOIC ACID--PEPTIDOGLYCAN TEICHOIC ACID TRANSFERASE TAGU"/>
    <property type="match status" value="1"/>
</dbReference>
<evidence type="ECO:0000256" key="1">
    <source>
        <dbReference type="ARBA" id="ARBA00006068"/>
    </source>
</evidence>
<feature type="region of interest" description="Disordered" evidence="2">
    <location>
        <begin position="1"/>
        <end position="143"/>
    </location>
</feature>
<comment type="caution">
    <text evidence="6">The sequence shown here is derived from an EMBL/GenBank/DDBJ whole genome shotgun (WGS) entry which is preliminary data.</text>
</comment>
<dbReference type="InterPro" id="IPR004474">
    <property type="entry name" value="LytR_CpsA_psr"/>
</dbReference>
<evidence type="ECO:0000313" key="9">
    <source>
        <dbReference type="Proteomes" id="UP000292693"/>
    </source>
</evidence>
<feature type="domain" description="Cell envelope-related transcriptional attenuator" evidence="4">
    <location>
        <begin position="232"/>
        <end position="394"/>
    </location>
</feature>
<dbReference type="Pfam" id="PF13399">
    <property type="entry name" value="LytR_C"/>
    <property type="match status" value="1"/>
</dbReference>
<comment type="similarity">
    <text evidence="1">Belongs to the LytR/CpsA/Psr (LCP) family.</text>
</comment>
<dbReference type="EMBL" id="PKLK01000013">
    <property type="protein sequence ID" value="RZE41639.1"/>
    <property type="molecule type" value="Genomic_DNA"/>
</dbReference>